<dbReference type="AlphaFoldDB" id="Q583C1"/>
<proteinExistence type="predicted"/>
<organism evidence="1">
    <name type="scientific">Trypanosoma brucei</name>
    <dbReference type="NCBI Taxonomy" id="5691"/>
    <lineage>
        <taxon>Eukaryota</taxon>
        <taxon>Discoba</taxon>
        <taxon>Euglenozoa</taxon>
        <taxon>Kinetoplastea</taxon>
        <taxon>Metakinetoplastina</taxon>
        <taxon>Trypanosomatida</taxon>
        <taxon>Trypanosomatidae</taxon>
        <taxon>Trypanosoma</taxon>
    </lineage>
</organism>
<protein>
    <submittedName>
        <fullName evidence="1">Uncharacterized protein</fullName>
    </submittedName>
</protein>
<sequence>MGGGQNTFAVIESGYGCFVLFSLPFSFSILDAYARLSFPIFFLLNFSRFRFPHAEFLCIVTMFVSTQRHT</sequence>
<gene>
    <name evidence="1" type="ORF">Tb04.4J6.50</name>
</gene>
<name>Q583C1_9TRYP</name>
<reference evidence="1" key="2">
    <citation type="submission" date="2001-01" db="EMBL/GenBank/DDBJ databases">
        <authorList>
            <person name="El-Sayed N.M."/>
            <person name="Khalak H."/>
            <person name="Adams M.D."/>
        </authorList>
    </citation>
    <scope>NUCLEOTIDE SEQUENCE</scope>
    <source>
        <strain evidence="1">GUTat10.1</strain>
    </source>
</reference>
<evidence type="ECO:0000313" key="1">
    <source>
        <dbReference type="EMBL" id="AAX80796.1"/>
    </source>
</evidence>
<accession>Q583C1</accession>
<dbReference type="EMBL" id="AC087606">
    <property type="protein sequence ID" value="AAX80796.1"/>
    <property type="molecule type" value="Genomic_DNA"/>
</dbReference>
<reference evidence="1" key="1">
    <citation type="submission" date="2001-01" db="EMBL/GenBank/DDBJ databases">
        <authorList>
            <person name="Ghedin E."/>
            <person name="Blandin G."/>
            <person name="Bartholomeu D."/>
            <person name="Caler E."/>
            <person name="Haas B."/>
            <person name="Hannick L."/>
            <person name="Shallom J."/>
            <person name="Hou L."/>
            <person name="Djikeng A."/>
            <person name="Feldblyum T."/>
            <person name="Hostetler J."/>
            <person name="Johnson J."/>
            <person name="Jones K."/>
            <person name="Koo H.L."/>
            <person name="Larkin C."/>
            <person name="Pai G."/>
            <person name="Peterson J."/>
            <person name="Khalak H.G."/>
            <person name="Salzberg S."/>
            <person name="Simpson A.J."/>
            <person name="Tallon L."/>
            <person name="Van Aken S."/>
            <person name="Wanless D."/>
            <person name="White O."/>
            <person name="Wortman J."/>
            <person name="Fraser C.M."/>
            <person name="El-Sayed N.M.A."/>
        </authorList>
    </citation>
    <scope>NUCLEOTIDE SEQUENCE</scope>
    <source>
        <strain evidence="1">GUTat10.1</strain>
    </source>
</reference>
<reference evidence="1" key="3">
    <citation type="submission" date="2005-04" db="EMBL/GenBank/DDBJ databases">
        <authorList>
            <person name="Haas B."/>
            <person name="Blandin G."/>
            <person name="El-Sayed N."/>
        </authorList>
    </citation>
    <scope>NUCLEOTIDE SEQUENCE</scope>
    <source>
        <strain evidence="1">GUTat10.1</strain>
    </source>
</reference>